<evidence type="ECO:0000256" key="2">
    <source>
        <dbReference type="SAM" id="SignalP"/>
    </source>
</evidence>
<proteinExistence type="predicted"/>
<organism evidence="3 4">
    <name type="scientific">Flavobacterium pisciphilum</name>
    <dbReference type="NCBI Taxonomy" id="2893755"/>
    <lineage>
        <taxon>Bacteria</taxon>
        <taxon>Pseudomonadati</taxon>
        <taxon>Bacteroidota</taxon>
        <taxon>Flavobacteriia</taxon>
        <taxon>Flavobacteriales</taxon>
        <taxon>Flavobacteriaceae</taxon>
        <taxon>Flavobacterium</taxon>
    </lineage>
</organism>
<accession>A0ABS8MZI9</accession>
<keyword evidence="1" id="KW-0175">Coiled coil</keyword>
<protein>
    <submittedName>
        <fullName evidence="3">Tail fiber protein</fullName>
    </submittedName>
</protein>
<comment type="caution">
    <text evidence="3">The sequence shown here is derived from an EMBL/GenBank/DDBJ whole genome shotgun (WGS) entry which is preliminary data.</text>
</comment>
<evidence type="ECO:0000313" key="3">
    <source>
        <dbReference type="EMBL" id="MCC9073586.1"/>
    </source>
</evidence>
<keyword evidence="4" id="KW-1185">Reference proteome</keyword>
<gene>
    <name evidence="3" type="ORF">LNQ49_18570</name>
</gene>
<keyword evidence="2" id="KW-0732">Signal</keyword>
<dbReference type="EMBL" id="JAJJMO010000001">
    <property type="protein sequence ID" value="MCC9073586.1"/>
    <property type="molecule type" value="Genomic_DNA"/>
</dbReference>
<feature type="chain" id="PRO_5046859711" evidence="2">
    <location>
        <begin position="19"/>
        <end position="357"/>
    </location>
</feature>
<evidence type="ECO:0000256" key="1">
    <source>
        <dbReference type="SAM" id="Coils"/>
    </source>
</evidence>
<reference evidence="3" key="1">
    <citation type="submission" date="2021-11" db="EMBL/GenBank/DDBJ databases">
        <title>Description of novel Flavobacterium species.</title>
        <authorList>
            <person name="Saticioglu I.B."/>
            <person name="Ay H."/>
            <person name="Altun S."/>
            <person name="Duman M."/>
        </authorList>
    </citation>
    <scope>NUCLEOTIDE SEQUENCE</scope>
    <source>
        <strain evidence="3">F-65</strain>
    </source>
</reference>
<dbReference type="RefSeq" id="WP_229990502.1">
    <property type="nucleotide sequence ID" value="NZ_JAJJMO010000001.1"/>
</dbReference>
<sequence length="357" mass="39427">MKTSYILITIFATSFCIAQNSSLPLSTGSFSITNDGVHNTLINSGNVAQMNMGFDGTTGFITFGAHTGNGYKDNILYMRGSDSSVGIGTSQITSSLSIGNNHGIKLSVGNTSWNNKSIIQTGWNTQIGDFTEINVPGHATNNAFIRIAQNGYLGIGTIVPSAILDVYSPVIAQGRHNSQKWSTGNSGYDLTLQTIWNNSGINQEFVQRYNGVDYTSLAFFQGKVGIGTQNPDEKLTVNGKIHAQEVRIDLQSPMTVPDYVFANDYKLKSLQEVEEFIKQNSHLPEIPSAKEIEKNGLMLAEMNMSLLKKMEEMTLYLIEQEKKNAIQSEKIERLEKENNAFKSLSERLSKIENQLKK</sequence>
<feature type="coiled-coil region" evidence="1">
    <location>
        <begin position="317"/>
        <end position="354"/>
    </location>
</feature>
<name>A0ABS8MZI9_9FLAO</name>
<evidence type="ECO:0000313" key="4">
    <source>
        <dbReference type="Proteomes" id="UP001430919"/>
    </source>
</evidence>
<feature type="signal peptide" evidence="2">
    <location>
        <begin position="1"/>
        <end position="18"/>
    </location>
</feature>
<dbReference type="Proteomes" id="UP001430919">
    <property type="component" value="Unassembled WGS sequence"/>
</dbReference>